<dbReference type="InterPro" id="IPR036397">
    <property type="entry name" value="RNaseH_sf"/>
</dbReference>
<dbReference type="GO" id="GO:0003676">
    <property type="term" value="F:nucleic acid binding"/>
    <property type="evidence" value="ECO:0007669"/>
    <property type="project" value="InterPro"/>
</dbReference>
<dbReference type="Pfam" id="PF13358">
    <property type="entry name" value="DDE_3"/>
    <property type="match status" value="1"/>
</dbReference>
<evidence type="ECO:0000313" key="2">
    <source>
        <dbReference type="EMBL" id="SER52057.1"/>
    </source>
</evidence>
<keyword evidence="2" id="KW-0540">Nuclease</keyword>
<accession>A0A1H9PV06</accession>
<protein>
    <submittedName>
        <fullName evidence="2">DDE superfamily endonuclease</fullName>
    </submittedName>
</protein>
<feature type="domain" description="Tc1-like transposase DDE" evidence="1">
    <location>
        <begin position="1"/>
        <end position="60"/>
    </location>
</feature>
<organism evidence="2 3">
    <name type="scientific">Azotobacter beijerinckii</name>
    <dbReference type="NCBI Taxonomy" id="170623"/>
    <lineage>
        <taxon>Bacteria</taxon>
        <taxon>Pseudomonadati</taxon>
        <taxon>Pseudomonadota</taxon>
        <taxon>Gammaproteobacteria</taxon>
        <taxon>Pseudomonadales</taxon>
        <taxon>Pseudomonadaceae</taxon>
        <taxon>Azotobacter</taxon>
    </lineage>
</organism>
<evidence type="ECO:0000313" key="3">
    <source>
        <dbReference type="Proteomes" id="UP000199267"/>
    </source>
</evidence>
<evidence type="ECO:0000259" key="1">
    <source>
        <dbReference type="Pfam" id="PF13358"/>
    </source>
</evidence>
<dbReference type="Proteomes" id="UP000199267">
    <property type="component" value="Unassembled WGS sequence"/>
</dbReference>
<keyword evidence="2" id="KW-0255">Endonuclease</keyword>
<dbReference type="AlphaFoldDB" id="A0A1H9PV06"/>
<dbReference type="InterPro" id="IPR038717">
    <property type="entry name" value="Tc1-like_DDE_dom"/>
</dbReference>
<keyword evidence="2" id="KW-0378">Hydrolase</keyword>
<dbReference type="GO" id="GO:0004519">
    <property type="term" value="F:endonuclease activity"/>
    <property type="evidence" value="ECO:0007669"/>
    <property type="project" value="UniProtKB-KW"/>
</dbReference>
<dbReference type="Gene3D" id="3.30.420.10">
    <property type="entry name" value="Ribonuclease H-like superfamily/Ribonuclease H"/>
    <property type="match status" value="1"/>
</dbReference>
<gene>
    <name evidence="2" type="ORF">SAMN04244573_03778</name>
</gene>
<dbReference type="EMBL" id="FOFJ01000058">
    <property type="protein sequence ID" value="SER52057.1"/>
    <property type="molecule type" value="Genomic_DNA"/>
</dbReference>
<proteinExistence type="predicted"/>
<sequence>MDNYTTHKTDKIKARLALHPRYQVHFTPTSASWLNLVERFFSDLSEKWIKRQAHTSVDDLGSSIEHYLDNYNQDPRSFRWHKKCGRYSG</sequence>
<reference evidence="2 3" key="1">
    <citation type="submission" date="2016-10" db="EMBL/GenBank/DDBJ databases">
        <authorList>
            <person name="de Groot N.N."/>
        </authorList>
    </citation>
    <scope>NUCLEOTIDE SEQUENCE [LARGE SCALE GENOMIC DNA]</scope>
    <source>
        <strain evidence="2 3">DSM 378</strain>
    </source>
</reference>
<name>A0A1H9PV06_9GAMM</name>